<reference evidence="7 8" key="1">
    <citation type="journal article" date="2016" name="Nat. Commun.">
        <title>Thousands of microbial genomes shed light on interconnected biogeochemical processes in an aquifer system.</title>
        <authorList>
            <person name="Anantharaman K."/>
            <person name="Brown C.T."/>
            <person name="Hug L.A."/>
            <person name="Sharon I."/>
            <person name="Castelle C.J."/>
            <person name="Probst A.J."/>
            <person name="Thomas B.C."/>
            <person name="Singh A."/>
            <person name="Wilkins M.J."/>
            <person name="Karaoz U."/>
            <person name="Brodie E.L."/>
            <person name="Williams K.H."/>
            <person name="Hubbard S.S."/>
            <person name="Banfield J.F."/>
        </authorList>
    </citation>
    <scope>NUCLEOTIDE SEQUENCE [LARGE SCALE GENOMIC DNA]</scope>
</reference>
<feature type="domain" description="Large ribosomal subunit protein uL24 C-terminal" evidence="6">
    <location>
        <begin position="39"/>
        <end position="98"/>
    </location>
</feature>
<dbReference type="PANTHER" id="PTHR12903">
    <property type="entry name" value="MITOCHONDRIAL RIBOSOMAL PROTEIN L24"/>
    <property type="match status" value="1"/>
</dbReference>
<name>A0A1F5I2N8_9BACT</name>
<protein>
    <recommendedName>
        <fullName evidence="4 5">Large ribosomal subunit protein uL24</fullName>
    </recommendedName>
</protein>
<evidence type="ECO:0000256" key="1">
    <source>
        <dbReference type="ARBA" id="ARBA00010618"/>
    </source>
</evidence>
<evidence type="ECO:0000256" key="2">
    <source>
        <dbReference type="ARBA" id="ARBA00022980"/>
    </source>
</evidence>
<dbReference type="STRING" id="1797729.A3A60_00130"/>
<dbReference type="InterPro" id="IPR008991">
    <property type="entry name" value="Translation_prot_SH3-like_sf"/>
</dbReference>
<evidence type="ECO:0000259" key="6">
    <source>
        <dbReference type="Pfam" id="PF17136"/>
    </source>
</evidence>
<dbReference type="GO" id="GO:0006412">
    <property type="term" value="P:translation"/>
    <property type="evidence" value="ECO:0007669"/>
    <property type="project" value="UniProtKB-UniRule"/>
</dbReference>
<accession>A0A1F5I2N8</accession>
<evidence type="ECO:0000256" key="3">
    <source>
        <dbReference type="ARBA" id="ARBA00023274"/>
    </source>
</evidence>
<proteinExistence type="inferred from homology"/>
<comment type="subunit">
    <text evidence="5">Part of the 50S ribosomal subunit.</text>
</comment>
<sequence>MFKLKEGDQIVVTIGKDKGKKGKIEKVLKGENKIVVPAINVYKRHKKATASHKSGVFEFPRPMNTSNVALICPKCTKQTRVGFEIEGKKKYRVCKKCHGRLP</sequence>
<keyword evidence="5" id="KW-0699">rRNA-binding</keyword>
<organism evidence="7 8">
    <name type="scientific">Candidatus Curtissbacteria bacterium RIFCSPLOWO2_01_FULL_42_26</name>
    <dbReference type="NCBI Taxonomy" id="1797729"/>
    <lineage>
        <taxon>Bacteria</taxon>
        <taxon>Candidatus Curtissiibacteriota</taxon>
    </lineage>
</organism>
<dbReference type="GO" id="GO:0005840">
    <property type="term" value="C:ribosome"/>
    <property type="evidence" value="ECO:0007669"/>
    <property type="project" value="UniProtKB-KW"/>
</dbReference>
<keyword evidence="5" id="KW-0694">RNA-binding</keyword>
<keyword evidence="3 5" id="KW-0687">Ribonucleoprotein</keyword>
<dbReference type="EMBL" id="MFBS01000007">
    <property type="protein sequence ID" value="OGE10664.1"/>
    <property type="molecule type" value="Genomic_DNA"/>
</dbReference>
<dbReference type="HAMAP" id="MF_01326_B">
    <property type="entry name" value="Ribosomal_uL24_B"/>
    <property type="match status" value="1"/>
</dbReference>
<keyword evidence="2 5" id="KW-0689">Ribosomal protein</keyword>
<dbReference type="Gene3D" id="2.30.30.30">
    <property type="match status" value="1"/>
</dbReference>
<comment type="function">
    <text evidence="5">One of the proteins that surrounds the polypeptide exit tunnel on the outside of the subunit.</text>
</comment>
<dbReference type="Pfam" id="PF17136">
    <property type="entry name" value="ribosomal_L24"/>
    <property type="match status" value="1"/>
</dbReference>
<dbReference type="AlphaFoldDB" id="A0A1F5I2N8"/>
<dbReference type="InterPro" id="IPR014722">
    <property type="entry name" value="Rib_uL2_dom2"/>
</dbReference>
<dbReference type="GO" id="GO:0003735">
    <property type="term" value="F:structural constituent of ribosome"/>
    <property type="evidence" value="ECO:0007669"/>
    <property type="project" value="InterPro"/>
</dbReference>
<dbReference type="InterPro" id="IPR003256">
    <property type="entry name" value="Ribosomal_uL24"/>
</dbReference>
<comment type="function">
    <text evidence="5">One of two assembly initiator proteins, it binds directly to the 5'-end of the 23S rRNA, where it nucleates assembly of the 50S subunit.</text>
</comment>
<evidence type="ECO:0000256" key="4">
    <source>
        <dbReference type="ARBA" id="ARBA00035206"/>
    </source>
</evidence>
<dbReference type="InterPro" id="IPR057264">
    <property type="entry name" value="Ribosomal_uL24_C"/>
</dbReference>
<dbReference type="SUPFAM" id="SSF50104">
    <property type="entry name" value="Translation proteins SH3-like domain"/>
    <property type="match status" value="1"/>
</dbReference>
<gene>
    <name evidence="5" type="primary">rplX</name>
    <name evidence="7" type="ORF">A3A60_00130</name>
</gene>
<evidence type="ECO:0000313" key="7">
    <source>
        <dbReference type="EMBL" id="OGE10664.1"/>
    </source>
</evidence>
<dbReference type="GO" id="GO:0019843">
    <property type="term" value="F:rRNA binding"/>
    <property type="evidence" value="ECO:0007669"/>
    <property type="project" value="UniProtKB-UniRule"/>
</dbReference>
<dbReference type="GO" id="GO:1990904">
    <property type="term" value="C:ribonucleoprotein complex"/>
    <property type="evidence" value="ECO:0007669"/>
    <property type="project" value="UniProtKB-KW"/>
</dbReference>
<dbReference type="Proteomes" id="UP000179227">
    <property type="component" value="Unassembled WGS sequence"/>
</dbReference>
<dbReference type="NCBIfam" id="TIGR01079">
    <property type="entry name" value="rplX_bact"/>
    <property type="match status" value="1"/>
</dbReference>
<evidence type="ECO:0000256" key="5">
    <source>
        <dbReference type="HAMAP-Rule" id="MF_01326"/>
    </source>
</evidence>
<comment type="similarity">
    <text evidence="1 5">Belongs to the universal ribosomal protein uL24 family.</text>
</comment>
<evidence type="ECO:0000313" key="8">
    <source>
        <dbReference type="Proteomes" id="UP000179227"/>
    </source>
</evidence>
<comment type="caution">
    <text evidence="7">The sequence shown here is derived from an EMBL/GenBank/DDBJ whole genome shotgun (WGS) entry which is preliminary data.</text>
</comment>